<dbReference type="VEuPathDB" id="FungiDB:B9J08_000582"/>
<dbReference type="NCBIfam" id="TIGR00879">
    <property type="entry name" value="SP"/>
    <property type="match status" value="1"/>
</dbReference>
<dbReference type="InterPro" id="IPR036259">
    <property type="entry name" value="MFS_trans_sf"/>
</dbReference>
<evidence type="ECO:0000256" key="10">
    <source>
        <dbReference type="SAM" id="Phobius"/>
    </source>
</evidence>
<reference evidence="13" key="1">
    <citation type="journal article" date="2015" name="BMC Genomics">
        <title>Draft genome of a commonly misdiagnosed multidrug resistant pathogen Candida auris.</title>
        <authorList>
            <person name="Chatterjee S."/>
            <person name="Alampalli S.V."/>
            <person name="Nageshan R.K."/>
            <person name="Chettiar S.T."/>
            <person name="Joshi S."/>
            <person name="Tatu U.S."/>
        </authorList>
    </citation>
    <scope>NUCLEOTIDE SEQUENCE [LARGE SCALE GENOMIC DNA]</scope>
    <source>
        <strain evidence="13">6684</strain>
    </source>
</reference>
<dbReference type="EMBL" id="LGST01000021">
    <property type="protein sequence ID" value="KND99810.1"/>
    <property type="molecule type" value="Genomic_DNA"/>
</dbReference>
<name>A0A0L0P1B1_CANAR</name>
<dbReference type="Gene3D" id="1.20.1250.20">
    <property type="entry name" value="MFS general substrate transporter like domains"/>
    <property type="match status" value="1"/>
</dbReference>
<accession>A0A0L0P1B1</accession>
<dbReference type="VEuPathDB" id="FungiDB:CJJ07_004077"/>
<feature type="domain" description="Major facilitator superfamily (MFS) profile" evidence="11">
    <location>
        <begin position="73"/>
        <end position="533"/>
    </location>
</feature>
<dbReference type="PROSITE" id="PS50850">
    <property type="entry name" value="MFS"/>
    <property type="match status" value="1"/>
</dbReference>
<dbReference type="InterPro" id="IPR003663">
    <property type="entry name" value="Sugar/inositol_transpt"/>
</dbReference>
<dbReference type="InterPro" id="IPR005829">
    <property type="entry name" value="Sugar_transporter_CS"/>
</dbReference>
<organism evidence="12 13">
    <name type="scientific">Candidozyma auris</name>
    <name type="common">Yeast</name>
    <name type="synonym">Candida auris</name>
    <dbReference type="NCBI Taxonomy" id="498019"/>
    <lineage>
        <taxon>Eukaryota</taxon>
        <taxon>Fungi</taxon>
        <taxon>Dikarya</taxon>
        <taxon>Ascomycota</taxon>
        <taxon>Saccharomycotina</taxon>
        <taxon>Pichiomycetes</taxon>
        <taxon>Metschnikowiaceae</taxon>
        <taxon>Candidozyma</taxon>
    </lineage>
</organism>
<evidence type="ECO:0000256" key="4">
    <source>
        <dbReference type="ARBA" id="ARBA00022692"/>
    </source>
</evidence>
<proteinExistence type="inferred from homology"/>
<keyword evidence="5" id="KW-0672">Quinate metabolism</keyword>
<dbReference type="VEuPathDB" id="FungiDB:CJJ09_002545"/>
<dbReference type="PANTHER" id="PTHR48022">
    <property type="entry name" value="PLASTIDIC GLUCOSE TRANSPORTER 4"/>
    <property type="match status" value="1"/>
</dbReference>
<gene>
    <name evidence="12" type="ORF">QG37_03231</name>
</gene>
<dbReference type="PRINTS" id="PR00171">
    <property type="entry name" value="SUGRTRNSPORT"/>
</dbReference>
<evidence type="ECO:0000256" key="2">
    <source>
        <dbReference type="ARBA" id="ARBA00010992"/>
    </source>
</evidence>
<dbReference type="FunFam" id="1.20.1250.20:FF:000026">
    <property type="entry name" value="MFS quinate transporter QutD"/>
    <property type="match status" value="1"/>
</dbReference>
<evidence type="ECO:0000256" key="3">
    <source>
        <dbReference type="ARBA" id="ARBA00022448"/>
    </source>
</evidence>
<evidence type="ECO:0000313" key="12">
    <source>
        <dbReference type="EMBL" id="KND99810.1"/>
    </source>
</evidence>
<dbReference type="Pfam" id="PF00083">
    <property type="entry name" value="Sugar_tr"/>
    <property type="match status" value="1"/>
</dbReference>
<dbReference type="GO" id="GO:0016020">
    <property type="term" value="C:membrane"/>
    <property type="evidence" value="ECO:0007669"/>
    <property type="project" value="UniProtKB-SubCell"/>
</dbReference>
<evidence type="ECO:0000259" key="11">
    <source>
        <dbReference type="PROSITE" id="PS50850"/>
    </source>
</evidence>
<feature type="transmembrane region" description="Helical" evidence="10">
    <location>
        <begin position="373"/>
        <end position="395"/>
    </location>
</feature>
<dbReference type="SUPFAM" id="SSF103473">
    <property type="entry name" value="MFS general substrate transporter"/>
    <property type="match status" value="1"/>
</dbReference>
<dbReference type="VEuPathDB" id="FungiDB:CJI96_0003514"/>
<dbReference type="PROSITE" id="PS00216">
    <property type="entry name" value="SUGAR_TRANSPORT_1"/>
    <property type="match status" value="1"/>
</dbReference>
<dbReference type="VEuPathDB" id="FungiDB:CJI97_000584"/>
<evidence type="ECO:0000256" key="7">
    <source>
        <dbReference type="ARBA" id="ARBA00023136"/>
    </source>
</evidence>
<feature type="transmembrane region" description="Helical" evidence="10">
    <location>
        <begin position="173"/>
        <end position="197"/>
    </location>
</feature>
<dbReference type="InterPro" id="IPR020846">
    <property type="entry name" value="MFS_dom"/>
</dbReference>
<feature type="transmembrane region" description="Helical" evidence="10">
    <location>
        <begin position="402"/>
        <end position="422"/>
    </location>
</feature>
<evidence type="ECO:0000313" key="13">
    <source>
        <dbReference type="Proteomes" id="UP000037122"/>
    </source>
</evidence>
<comment type="subcellular location">
    <subcellularLocation>
        <location evidence="1">Membrane</location>
        <topology evidence="1">Multi-pass membrane protein</topology>
    </subcellularLocation>
</comment>
<sequence>MQRQMVVKNRLFTSTACPKTLLEIPLKMSEKKDPVNFIEIELLWPQSPSPVPEKIGLAPSIPKEVYNYKLVLVAIAAASAATIIGYDSGFIGGTVSLESFREEFGFNQMSSSKQTDIASNVVSVFQAGAYFGCLFFYPVGELLGRRVGLFLSGFLLTFGAAISLISNKDRGLGAIYAGRVLTGLGIGGCLGLAPIYVSEISPAAIRGKLVGCWEIAWQVGGMVGYWINYGVLENLEPSRKQWLIPFAIQLVPSGLFWALTVALPESPRYLIAKGNMDRARENLAYLRGLLPNHPYSVYEMSTMCTSIEENFAVTGRGFFAPLKAMFTRKHLVYRLILSTALFMMQNGFGINAITYYSPTIFKSIGVNGSNSTLLSTGIFGVLKAAAALFWIFFLVDKVGRRACLIWIALPCSICMWYIGAYVKIENPTEKLASGDTSSTPGGKAAQGLLYIWTVFYGMTWNGTPWVICSEIFPQSVRTVAQAVNASSNWFWAFIIGHFTGQAIDAIGYGYYLLFGACSVVFPAVVYFIYPETKGVPLEAIDYLFEVPAWRAQGHALKRYRAHYMGEEGEEKEGEMLRSDSGKT</sequence>
<keyword evidence="3 9" id="KW-0813">Transport</keyword>
<evidence type="ECO:0000256" key="8">
    <source>
        <dbReference type="ARBA" id="ARBA00043213"/>
    </source>
</evidence>
<dbReference type="PANTHER" id="PTHR48022:SF34">
    <property type="entry name" value="MAJOR FACILITATOR SUPERFAMILY (MFS) PROFILE DOMAIN-CONTAINING PROTEIN-RELATED"/>
    <property type="match status" value="1"/>
</dbReference>
<feature type="transmembrane region" description="Helical" evidence="10">
    <location>
        <begin position="242"/>
        <end position="263"/>
    </location>
</feature>
<keyword evidence="7 10" id="KW-0472">Membrane</keyword>
<dbReference type="Proteomes" id="UP000037122">
    <property type="component" value="Unassembled WGS sequence"/>
</dbReference>
<dbReference type="VEuPathDB" id="FungiDB:CJI96_0003513"/>
<evidence type="ECO:0000256" key="1">
    <source>
        <dbReference type="ARBA" id="ARBA00004141"/>
    </source>
</evidence>
<feature type="transmembrane region" description="Helical" evidence="10">
    <location>
        <begin position="209"/>
        <end position="227"/>
    </location>
</feature>
<dbReference type="VEuPathDB" id="FungiDB:QG37_03231"/>
<evidence type="ECO:0000256" key="5">
    <source>
        <dbReference type="ARBA" id="ARBA00022911"/>
    </source>
</evidence>
<feature type="transmembrane region" description="Helical" evidence="10">
    <location>
        <begin position="508"/>
        <end position="529"/>
    </location>
</feature>
<protein>
    <recommendedName>
        <fullName evidence="8">Quinate transporter</fullName>
    </recommendedName>
</protein>
<feature type="transmembrane region" description="Helical" evidence="10">
    <location>
        <begin position="117"/>
        <end position="137"/>
    </location>
</feature>
<comment type="similarity">
    <text evidence="2 9">Belongs to the major facilitator superfamily. Sugar transporter (TC 2.A.1.1) family.</text>
</comment>
<feature type="transmembrane region" description="Helical" evidence="10">
    <location>
        <begin position="70"/>
        <end position="97"/>
    </location>
</feature>
<feature type="transmembrane region" description="Helical" evidence="10">
    <location>
        <begin position="149"/>
        <end position="167"/>
    </location>
</feature>
<dbReference type="GO" id="GO:0005351">
    <property type="term" value="F:carbohydrate:proton symporter activity"/>
    <property type="evidence" value="ECO:0007669"/>
    <property type="project" value="TreeGrafter"/>
</dbReference>
<dbReference type="InterPro" id="IPR005828">
    <property type="entry name" value="MFS_sugar_transport-like"/>
</dbReference>
<comment type="caution">
    <text evidence="12">The sequence shown here is derived from an EMBL/GenBank/DDBJ whole genome shotgun (WGS) entry which is preliminary data.</text>
</comment>
<evidence type="ECO:0000256" key="6">
    <source>
        <dbReference type="ARBA" id="ARBA00022989"/>
    </source>
</evidence>
<evidence type="ECO:0000256" key="9">
    <source>
        <dbReference type="RuleBase" id="RU003346"/>
    </source>
</evidence>
<dbReference type="PROSITE" id="PS00217">
    <property type="entry name" value="SUGAR_TRANSPORT_2"/>
    <property type="match status" value="1"/>
</dbReference>
<dbReference type="AlphaFoldDB" id="A0A0L0P1B1"/>
<dbReference type="InterPro" id="IPR050360">
    <property type="entry name" value="MFS_Sugar_Transporters"/>
</dbReference>
<keyword evidence="6 10" id="KW-1133">Transmembrane helix</keyword>
<keyword evidence="4 10" id="KW-0812">Transmembrane</keyword>
<feature type="transmembrane region" description="Helical" evidence="10">
    <location>
        <begin position="331"/>
        <end position="353"/>
    </location>
</feature>